<dbReference type="AlphaFoldDB" id="A0A811G2M7"/>
<evidence type="ECO:0000256" key="2">
    <source>
        <dbReference type="ARBA" id="ARBA00022741"/>
    </source>
</evidence>
<dbReference type="InterPro" id="IPR017871">
    <property type="entry name" value="ABC_transporter-like_CS"/>
</dbReference>
<comment type="caution">
    <text evidence="5">The sequence shown here is derived from an EMBL/GenBank/DDBJ whole genome shotgun (WGS) entry which is preliminary data.</text>
</comment>
<dbReference type="InterPro" id="IPR003439">
    <property type="entry name" value="ABC_transporter-like_ATP-bd"/>
</dbReference>
<organism evidence="5">
    <name type="scientific">Corynebacterium diphtheriae</name>
    <dbReference type="NCBI Taxonomy" id="1717"/>
    <lineage>
        <taxon>Bacteria</taxon>
        <taxon>Bacillati</taxon>
        <taxon>Actinomycetota</taxon>
        <taxon>Actinomycetes</taxon>
        <taxon>Mycobacteriales</taxon>
        <taxon>Corynebacteriaceae</taxon>
        <taxon>Corynebacterium</taxon>
    </lineage>
</organism>
<keyword evidence="2" id="KW-0547">Nucleotide-binding</keyword>
<dbReference type="GO" id="GO:0098796">
    <property type="term" value="C:membrane protein complex"/>
    <property type="evidence" value="ECO:0007669"/>
    <property type="project" value="UniProtKB-ARBA"/>
</dbReference>
<dbReference type="GO" id="GO:0016887">
    <property type="term" value="F:ATP hydrolysis activity"/>
    <property type="evidence" value="ECO:0007669"/>
    <property type="project" value="InterPro"/>
</dbReference>
<dbReference type="SUPFAM" id="SSF52540">
    <property type="entry name" value="P-loop containing nucleoside triphosphate hydrolases"/>
    <property type="match status" value="1"/>
</dbReference>
<keyword evidence="1" id="KW-0813">Transport</keyword>
<evidence type="ECO:0000256" key="1">
    <source>
        <dbReference type="ARBA" id="ARBA00022448"/>
    </source>
</evidence>
<evidence type="ECO:0000259" key="4">
    <source>
        <dbReference type="PROSITE" id="PS50893"/>
    </source>
</evidence>
<dbReference type="GO" id="GO:0005886">
    <property type="term" value="C:plasma membrane"/>
    <property type="evidence" value="ECO:0007669"/>
    <property type="project" value="TreeGrafter"/>
</dbReference>
<dbReference type="PANTHER" id="PTHR24220:SF685">
    <property type="entry name" value="ABC TRANSPORTER RELATED"/>
    <property type="match status" value="1"/>
</dbReference>
<dbReference type="Pfam" id="PF00005">
    <property type="entry name" value="ABC_tran"/>
    <property type="match status" value="1"/>
</dbReference>
<dbReference type="RefSeq" id="WP_014310266.1">
    <property type="nucleotide sequence ID" value="NZ_CP039522.1"/>
</dbReference>
<accession>A0A811G2M7</accession>
<dbReference type="InterPro" id="IPR003593">
    <property type="entry name" value="AAA+_ATPase"/>
</dbReference>
<protein>
    <submittedName>
        <fullName evidence="5">ABC transporter ATP-binding protein</fullName>
    </submittedName>
</protein>
<dbReference type="InterPro" id="IPR027417">
    <property type="entry name" value="P-loop_NTPase"/>
</dbReference>
<dbReference type="PANTHER" id="PTHR24220">
    <property type="entry name" value="IMPORT ATP-BINDING PROTEIN"/>
    <property type="match status" value="1"/>
</dbReference>
<dbReference type="CDD" id="cd03255">
    <property type="entry name" value="ABC_MJ0796_LolCDE_FtsE"/>
    <property type="match status" value="1"/>
</dbReference>
<dbReference type="PROSITE" id="PS50893">
    <property type="entry name" value="ABC_TRANSPORTER_2"/>
    <property type="match status" value="1"/>
</dbReference>
<dbReference type="SMART" id="SM00382">
    <property type="entry name" value="AAA"/>
    <property type="match status" value="1"/>
</dbReference>
<reference evidence="5" key="1">
    <citation type="submission" date="2020-02" db="EMBL/GenBank/DDBJ databases">
        <authorList>
            <person name="Brisse S."/>
        </authorList>
    </citation>
    <scope>NUCLEOTIDE SEQUENCE [LARGE SCALE GENOMIC DNA]</scope>
    <source>
        <strain evidence="5">CIP107547</strain>
    </source>
</reference>
<dbReference type="PROSITE" id="PS00211">
    <property type="entry name" value="ABC_TRANSPORTER_1"/>
    <property type="match status" value="1"/>
</dbReference>
<proteinExistence type="predicted"/>
<dbReference type="Gene3D" id="3.40.50.300">
    <property type="entry name" value="P-loop containing nucleotide triphosphate hydrolases"/>
    <property type="match status" value="1"/>
</dbReference>
<dbReference type="FunFam" id="3.40.50.300:FF:000032">
    <property type="entry name" value="Export ABC transporter ATP-binding protein"/>
    <property type="match status" value="1"/>
</dbReference>
<name>A0A811G2M7_CORDP</name>
<keyword evidence="3 5" id="KW-0067">ATP-binding</keyword>
<dbReference type="InterPro" id="IPR017911">
    <property type="entry name" value="MacB-like_ATP-bd"/>
</dbReference>
<sequence>MTSLKARPSALTLDHVSKLHMDGPRQVAALDNVSLCVEPHEFVAIMGPSGAGKTTVLNVAGTLDTPDSGRVLVEGIDASTMSRDERARLRREHVGYVFQHFNLVPTLTVAENISLPLELGGIKARECRTHALEALEELQLVDLADRFPAEISGGQRQRVAIARALIGKRRLLLADEPTGALDTATGEQVMKLLRARVDSGAALLLVTHEPRFAAYADRVLYMRDGRLQEEQR</sequence>
<gene>
    <name evidence="5" type="ORF">CIP107547_01144</name>
</gene>
<dbReference type="GO" id="GO:0005524">
    <property type="term" value="F:ATP binding"/>
    <property type="evidence" value="ECO:0007669"/>
    <property type="project" value="UniProtKB-KW"/>
</dbReference>
<evidence type="ECO:0000256" key="3">
    <source>
        <dbReference type="ARBA" id="ARBA00022840"/>
    </source>
</evidence>
<evidence type="ECO:0000313" key="5">
    <source>
        <dbReference type="EMBL" id="CAB0598901.1"/>
    </source>
</evidence>
<dbReference type="InterPro" id="IPR015854">
    <property type="entry name" value="ABC_transpr_LolD-like"/>
</dbReference>
<dbReference type="EMBL" id="CADDAV010000015">
    <property type="protein sequence ID" value="CAB0598901.1"/>
    <property type="molecule type" value="Genomic_DNA"/>
</dbReference>
<dbReference type="Proteomes" id="UP000480222">
    <property type="component" value="Unassembled WGS sequence"/>
</dbReference>
<feature type="domain" description="ABC transporter" evidence="4">
    <location>
        <begin position="11"/>
        <end position="232"/>
    </location>
</feature>
<dbReference type="GO" id="GO:0022857">
    <property type="term" value="F:transmembrane transporter activity"/>
    <property type="evidence" value="ECO:0007669"/>
    <property type="project" value="TreeGrafter"/>
</dbReference>